<evidence type="ECO:0000313" key="2">
    <source>
        <dbReference type="Proteomes" id="UP000050425"/>
    </source>
</evidence>
<proteinExistence type="predicted"/>
<dbReference type="AlphaFoldDB" id="A0A0P9KXT1"/>
<accession>A0A0P9KXT1</accession>
<evidence type="ECO:0000313" key="1">
    <source>
        <dbReference type="EMBL" id="KPW45231.1"/>
    </source>
</evidence>
<gene>
    <name evidence="1" type="ORF">ALO88_102156</name>
</gene>
<dbReference type="Proteomes" id="UP000050425">
    <property type="component" value="Unassembled WGS sequence"/>
</dbReference>
<sequence>MVDEGQAKLPGKKHPILSNLLRTYAQARLGAAGREIKAAPDFGLFSVRKGLHTESAPKCITEKARHQAWLGAGDKRVQAAAGTFTAL</sequence>
<reference evidence="1 2" key="1">
    <citation type="submission" date="2015-09" db="EMBL/GenBank/DDBJ databases">
        <title>Genome announcement of multiple Pseudomonas syringae strains.</title>
        <authorList>
            <person name="Thakur S."/>
            <person name="Wang P.W."/>
            <person name="Gong Y."/>
            <person name="Weir B.S."/>
            <person name="Guttman D.S."/>
        </authorList>
    </citation>
    <scope>NUCLEOTIDE SEQUENCE [LARGE SCALE GENOMIC DNA]</scope>
    <source>
        <strain evidence="1 2">ICMP4303</strain>
    </source>
</reference>
<organism evidence="1 2">
    <name type="scientific">Pseudomonas syringae pv. antirrhini</name>
    <dbReference type="NCBI Taxonomy" id="251702"/>
    <lineage>
        <taxon>Bacteria</taxon>
        <taxon>Pseudomonadati</taxon>
        <taxon>Pseudomonadota</taxon>
        <taxon>Gammaproteobacteria</taxon>
        <taxon>Pseudomonadales</taxon>
        <taxon>Pseudomonadaceae</taxon>
        <taxon>Pseudomonas</taxon>
    </lineage>
</organism>
<protein>
    <submittedName>
        <fullName evidence="1">Uncharacterized protein</fullName>
    </submittedName>
</protein>
<name>A0A0P9KXT1_9PSED</name>
<comment type="caution">
    <text evidence="1">The sequence shown here is derived from an EMBL/GenBank/DDBJ whole genome shotgun (WGS) entry which is preliminary data.</text>
</comment>
<dbReference type="EMBL" id="LJPT01000147">
    <property type="protein sequence ID" value="KPW45231.1"/>
    <property type="molecule type" value="Genomic_DNA"/>
</dbReference>